<accession>A0ABQ6K6W5</accession>
<dbReference type="EMBL" id="BSVB01000001">
    <property type="protein sequence ID" value="GMA96188.1"/>
    <property type="molecule type" value="Genomic_DNA"/>
</dbReference>
<evidence type="ECO:0000313" key="1">
    <source>
        <dbReference type="EMBL" id="GMA96188.1"/>
    </source>
</evidence>
<proteinExistence type="predicted"/>
<keyword evidence="2" id="KW-1185">Reference proteome</keyword>
<dbReference type="Proteomes" id="UP001157034">
    <property type="component" value="Unassembled WGS sequence"/>
</dbReference>
<reference evidence="2" key="1">
    <citation type="journal article" date="2019" name="Int. J. Syst. Evol. Microbiol.">
        <title>The Global Catalogue of Microorganisms (GCM) 10K type strain sequencing project: providing services to taxonomists for standard genome sequencing and annotation.</title>
        <authorList>
            <consortium name="The Broad Institute Genomics Platform"/>
            <consortium name="The Broad Institute Genome Sequencing Center for Infectious Disease"/>
            <person name="Wu L."/>
            <person name="Ma J."/>
        </authorList>
    </citation>
    <scope>NUCLEOTIDE SEQUENCE [LARGE SCALE GENOMIC DNA]</scope>
    <source>
        <strain evidence="2">NBRC 108894</strain>
    </source>
</reference>
<gene>
    <name evidence="1" type="ORF">GCM10025881_30120</name>
</gene>
<name>A0ABQ6K6W5_9MICO</name>
<organism evidence="1 2">
    <name type="scientific">Pseudolysinimonas kribbensis</name>
    <dbReference type="NCBI Taxonomy" id="433641"/>
    <lineage>
        <taxon>Bacteria</taxon>
        <taxon>Bacillati</taxon>
        <taxon>Actinomycetota</taxon>
        <taxon>Actinomycetes</taxon>
        <taxon>Micrococcales</taxon>
        <taxon>Microbacteriaceae</taxon>
        <taxon>Pseudolysinimonas</taxon>
    </lineage>
</organism>
<protein>
    <submittedName>
        <fullName evidence="1">Uncharacterized protein</fullName>
    </submittedName>
</protein>
<evidence type="ECO:0000313" key="2">
    <source>
        <dbReference type="Proteomes" id="UP001157034"/>
    </source>
</evidence>
<sequence length="79" mass="8554">MTSRICRWDMIGFDAWGAGAAGCVATGAVAVDKRMSFGGWAGRPQPPENADGRTPTLAGCDLQRLQYYTSAFLRQLQDL</sequence>
<comment type="caution">
    <text evidence="1">The sequence shown here is derived from an EMBL/GenBank/DDBJ whole genome shotgun (WGS) entry which is preliminary data.</text>
</comment>